<gene>
    <name evidence="3" type="ORF">AAH949_06570</name>
</gene>
<protein>
    <submittedName>
        <fullName evidence="3">Glycosyl transferase family 90</fullName>
    </submittedName>
</protein>
<reference evidence="3" key="1">
    <citation type="submission" date="2024-05" db="EMBL/GenBank/DDBJ databases">
        <title>Campylobacter coli isolated from environmental waters in Slovenia.</title>
        <authorList>
            <person name="Zautner A.E."/>
            <person name="Bunk B."/>
            <person name="Riedel T."/>
            <person name="Sproeer C."/>
        </authorList>
    </citation>
    <scope>NUCLEOTIDE SEQUENCE</scope>
    <source>
        <strain evidence="3">CCS1377</strain>
    </source>
</reference>
<dbReference type="Pfam" id="PF05686">
    <property type="entry name" value="Glyco_transf_90"/>
    <property type="match status" value="1"/>
</dbReference>
<dbReference type="AlphaFoldDB" id="A0AAU7E6C7"/>
<dbReference type="InterPro" id="IPR051091">
    <property type="entry name" value="O-Glucosyltr/Glycosyltrsf_90"/>
</dbReference>
<accession>A0AAU7E6C7</accession>
<dbReference type="InterPro" id="IPR006598">
    <property type="entry name" value="CAP10"/>
</dbReference>
<evidence type="ECO:0000256" key="1">
    <source>
        <dbReference type="ARBA" id="ARBA00022679"/>
    </source>
</evidence>
<name>A0AAU7E6C7_9BACT</name>
<dbReference type="EMBL" id="CP155620">
    <property type="protein sequence ID" value="XBJ28756.1"/>
    <property type="molecule type" value="Genomic_DNA"/>
</dbReference>
<dbReference type="RefSeq" id="WP_348518290.1">
    <property type="nucleotide sequence ID" value="NZ_CP155620.1"/>
</dbReference>
<dbReference type="PANTHER" id="PTHR12203">
    <property type="entry name" value="KDEL LYS-ASP-GLU-LEU CONTAINING - RELATED"/>
    <property type="match status" value="1"/>
</dbReference>
<proteinExistence type="predicted"/>
<dbReference type="GO" id="GO:0016740">
    <property type="term" value="F:transferase activity"/>
    <property type="evidence" value="ECO:0007669"/>
    <property type="project" value="UniProtKB-KW"/>
</dbReference>
<keyword evidence="1 3" id="KW-0808">Transferase</keyword>
<dbReference type="SMART" id="SM00672">
    <property type="entry name" value="CAP10"/>
    <property type="match status" value="1"/>
</dbReference>
<evidence type="ECO:0000313" key="3">
    <source>
        <dbReference type="EMBL" id="XBJ28756.1"/>
    </source>
</evidence>
<dbReference type="PANTHER" id="PTHR12203:SF35">
    <property type="entry name" value="PROTEIN O-GLUCOSYLTRANSFERASE 1"/>
    <property type="match status" value="1"/>
</dbReference>
<organism evidence="3">
    <name type="scientific">Campylobacter sp. CCS1377</name>
    <dbReference type="NCBI Taxonomy" id="3158229"/>
    <lineage>
        <taxon>Bacteria</taxon>
        <taxon>Pseudomonadati</taxon>
        <taxon>Campylobacterota</taxon>
        <taxon>Epsilonproteobacteria</taxon>
        <taxon>Campylobacterales</taxon>
        <taxon>Campylobacteraceae</taxon>
        <taxon>Campylobacter</taxon>
    </lineage>
</organism>
<feature type="domain" description="Glycosyl transferase CAP10" evidence="2">
    <location>
        <begin position="93"/>
        <end position="306"/>
    </location>
</feature>
<sequence>MSDCRFVMNVKGIGVALIPRIFFQRKLKDIFSDILKYDAKNLAYISERVGYYNKINSDFSKDLQACHEKEKIGKLPFKKTSLAYDGYKISKYFKDDLLWVKKYGDINCTFCPPPVICKSRPLNEKNYNNIILKLDKNRHFVFLEDKMNFENKQNKAVFRGAIYQKHRKEFFERYFGSSLCDLGCTNNDYKMWRKGFLSKQEQMKYKFIISLEGNDVASNLKWALSSNSLVLSPKMTCETWFMEGKLVPNEHFILVDENNLEEQICYYNAHPKKALQIIQNAHEYIEQFLDEKREFYIGILVLAKYFYYSNQLELDKDILELIKG</sequence>
<evidence type="ECO:0000259" key="2">
    <source>
        <dbReference type="SMART" id="SM00672"/>
    </source>
</evidence>